<dbReference type="EMBL" id="JAVFWL010000006">
    <property type="protein sequence ID" value="KAK6763307.1"/>
    <property type="molecule type" value="Genomic_DNA"/>
</dbReference>
<dbReference type="Proteomes" id="UP001303046">
    <property type="component" value="Unassembled WGS sequence"/>
</dbReference>
<evidence type="ECO:0000313" key="1">
    <source>
        <dbReference type="EMBL" id="KAK6763307.1"/>
    </source>
</evidence>
<protein>
    <submittedName>
        <fullName evidence="1">Uncharacterized protein</fullName>
    </submittedName>
</protein>
<proteinExistence type="predicted"/>
<sequence length="78" mass="8790">MLRTTAFFDEIKALMSRIPSQQVIIVGFDGNAKMLLEQQFDVLGKRHYPAERTSDSGNRLVDPCEQADLIIASTFQES</sequence>
<gene>
    <name evidence="1" type="primary">Necator_chrX.g24022</name>
    <name evidence="1" type="ORF">RB195_023857</name>
</gene>
<name>A0ABR1EKU4_NECAM</name>
<keyword evidence="2" id="KW-1185">Reference proteome</keyword>
<organism evidence="1 2">
    <name type="scientific">Necator americanus</name>
    <name type="common">Human hookworm</name>
    <dbReference type="NCBI Taxonomy" id="51031"/>
    <lineage>
        <taxon>Eukaryota</taxon>
        <taxon>Metazoa</taxon>
        <taxon>Ecdysozoa</taxon>
        <taxon>Nematoda</taxon>
        <taxon>Chromadorea</taxon>
        <taxon>Rhabditida</taxon>
        <taxon>Rhabditina</taxon>
        <taxon>Rhabditomorpha</taxon>
        <taxon>Strongyloidea</taxon>
        <taxon>Ancylostomatidae</taxon>
        <taxon>Bunostominae</taxon>
        <taxon>Necator</taxon>
    </lineage>
</organism>
<accession>A0ABR1EKU4</accession>
<comment type="caution">
    <text evidence="1">The sequence shown here is derived from an EMBL/GenBank/DDBJ whole genome shotgun (WGS) entry which is preliminary data.</text>
</comment>
<reference evidence="1 2" key="1">
    <citation type="submission" date="2023-08" db="EMBL/GenBank/DDBJ databases">
        <title>A Necator americanus chromosomal reference genome.</title>
        <authorList>
            <person name="Ilik V."/>
            <person name="Petrzelkova K.J."/>
            <person name="Pardy F."/>
            <person name="Fuh T."/>
            <person name="Niatou-Singa F.S."/>
            <person name="Gouil Q."/>
            <person name="Baker L."/>
            <person name="Ritchie M.E."/>
            <person name="Jex A.R."/>
            <person name="Gazzola D."/>
            <person name="Li H."/>
            <person name="Toshio Fujiwara R."/>
            <person name="Zhan B."/>
            <person name="Aroian R.V."/>
            <person name="Pafco B."/>
            <person name="Schwarz E.M."/>
        </authorList>
    </citation>
    <scope>NUCLEOTIDE SEQUENCE [LARGE SCALE GENOMIC DNA]</scope>
    <source>
        <strain evidence="1 2">Aroian</strain>
        <tissue evidence="1">Whole animal</tissue>
    </source>
</reference>
<evidence type="ECO:0000313" key="2">
    <source>
        <dbReference type="Proteomes" id="UP001303046"/>
    </source>
</evidence>